<dbReference type="SUPFAM" id="SSF52317">
    <property type="entry name" value="Class I glutamine amidotransferase-like"/>
    <property type="match status" value="1"/>
</dbReference>
<dbReference type="EMBL" id="FUHU01000014">
    <property type="protein sequence ID" value="SJM50581.1"/>
    <property type="molecule type" value="Genomic_DNA"/>
</dbReference>
<dbReference type="Proteomes" id="UP000195787">
    <property type="component" value="Unassembled WGS sequence"/>
</dbReference>
<evidence type="ECO:0000313" key="5">
    <source>
        <dbReference type="Proteomes" id="UP000195787"/>
    </source>
</evidence>
<dbReference type="InterPro" id="IPR002818">
    <property type="entry name" value="DJ-1/PfpI"/>
</dbReference>
<evidence type="ECO:0000313" key="4">
    <source>
        <dbReference type="EMBL" id="SJM50581.1"/>
    </source>
</evidence>
<dbReference type="GeneID" id="303172051"/>
<feature type="domain" description="DJ-1/PfpI" evidence="3">
    <location>
        <begin position="60"/>
        <end position="220"/>
    </location>
</feature>
<name>A0A1R4F410_9MICO</name>
<feature type="region of interest" description="Disordered" evidence="1">
    <location>
        <begin position="1"/>
        <end position="30"/>
    </location>
</feature>
<sequence>MTDTHDNLHRDWDAMHHDQPSMATDATRDTEVQAAWDRSVAAHEALAARPGVTFQADEEIVIVLHPGFDTLDAIGPHYFLSSMLGATIHLATTGEPGAPVVSAGGLPLTPTIALADVADAPTVLLVPGGDTSVLTNDPHAMTDIRRLGYAAQVVASVCTGAIALAAAGLLHGRRATSHWSVRHLLAGYGATPIDERVVVDGNVMTAAGVTAGMDLALRLVGRLRGDEYAQFLELGAEYAPEPPFGTGTPGKAGTELTALAQDFFATVEHGLRAPAT</sequence>
<dbReference type="Pfam" id="PF01965">
    <property type="entry name" value="DJ-1_PfpI"/>
    <property type="match status" value="1"/>
</dbReference>
<dbReference type="PANTHER" id="PTHR43130">
    <property type="entry name" value="ARAC-FAMILY TRANSCRIPTIONAL REGULATOR"/>
    <property type="match status" value="1"/>
</dbReference>
<keyword evidence="4" id="KW-0238">DNA-binding</keyword>
<evidence type="ECO:0000259" key="3">
    <source>
        <dbReference type="Pfam" id="PF01965"/>
    </source>
</evidence>
<reference evidence="4 5" key="1">
    <citation type="submission" date="2017-02" db="EMBL/GenBank/DDBJ databases">
        <authorList>
            <person name="Peterson S.W."/>
        </authorList>
    </citation>
    <scope>NUCLEOTIDE SEQUENCE [LARGE SCALE GENOMIC DNA]</scope>
    <source>
        <strain evidence="4 5">LMG 22410</strain>
    </source>
</reference>
<dbReference type="GO" id="GO:0003677">
    <property type="term" value="F:DNA binding"/>
    <property type="evidence" value="ECO:0007669"/>
    <property type="project" value="UniProtKB-KW"/>
</dbReference>
<accession>A0A1R4F410</accession>
<dbReference type="Gene3D" id="3.40.50.880">
    <property type="match status" value="1"/>
</dbReference>
<proteinExistence type="predicted"/>
<dbReference type="CDD" id="cd03139">
    <property type="entry name" value="GATase1_PfpI_2"/>
    <property type="match status" value="1"/>
</dbReference>
<keyword evidence="2" id="KW-0472">Membrane</keyword>
<dbReference type="OrthoDB" id="3194870at2"/>
<keyword evidence="5" id="KW-1185">Reference proteome</keyword>
<feature type="compositionally biased region" description="Basic and acidic residues" evidence="1">
    <location>
        <begin position="1"/>
        <end position="19"/>
    </location>
</feature>
<organism evidence="4 5">
    <name type="scientific">Agrococcus casei LMG 22410</name>
    <dbReference type="NCBI Taxonomy" id="1255656"/>
    <lineage>
        <taxon>Bacteria</taxon>
        <taxon>Bacillati</taxon>
        <taxon>Actinomycetota</taxon>
        <taxon>Actinomycetes</taxon>
        <taxon>Micrococcales</taxon>
        <taxon>Microbacteriaceae</taxon>
        <taxon>Agrococcus</taxon>
    </lineage>
</organism>
<evidence type="ECO:0000256" key="2">
    <source>
        <dbReference type="SAM" id="Phobius"/>
    </source>
</evidence>
<dbReference type="RefSeq" id="WP_086990907.1">
    <property type="nucleotide sequence ID" value="NZ_FUHU01000014.1"/>
</dbReference>
<dbReference type="GO" id="GO:0006355">
    <property type="term" value="P:regulation of DNA-templated transcription"/>
    <property type="evidence" value="ECO:0007669"/>
    <property type="project" value="TreeGrafter"/>
</dbReference>
<dbReference type="InterPro" id="IPR052158">
    <property type="entry name" value="INH-QAR"/>
</dbReference>
<dbReference type="InterPro" id="IPR029062">
    <property type="entry name" value="Class_I_gatase-like"/>
</dbReference>
<gene>
    <name evidence="4" type="ORF">CZ674_02415</name>
</gene>
<evidence type="ECO:0000256" key="1">
    <source>
        <dbReference type="SAM" id="MobiDB-lite"/>
    </source>
</evidence>
<keyword evidence="2" id="KW-1133">Transmembrane helix</keyword>
<dbReference type="PANTHER" id="PTHR43130:SF2">
    <property type="entry name" value="DJ-1_PFPI DOMAIN-CONTAINING PROTEIN"/>
    <property type="match status" value="1"/>
</dbReference>
<feature type="transmembrane region" description="Helical" evidence="2">
    <location>
        <begin position="149"/>
        <end position="170"/>
    </location>
</feature>
<keyword evidence="2" id="KW-0812">Transmembrane</keyword>
<protein>
    <submittedName>
        <fullName evidence="4">Transcriptional regulator containing an amidase domain and an AraC-type DNA-binding HTH domain</fullName>
    </submittedName>
</protein>
<dbReference type="AlphaFoldDB" id="A0A1R4F410"/>